<gene>
    <name evidence="2" type="ORF">A2373_03245</name>
</gene>
<proteinExistence type="predicted"/>
<evidence type="ECO:0000313" key="2">
    <source>
        <dbReference type="EMBL" id="OGH82412.1"/>
    </source>
</evidence>
<evidence type="ECO:0000259" key="1">
    <source>
        <dbReference type="PROSITE" id="PS50076"/>
    </source>
</evidence>
<dbReference type="InterPro" id="IPR036869">
    <property type="entry name" value="J_dom_sf"/>
</dbReference>
<dbReference type="Proteomes" id="UP000176300">
    <property type="component" value="Unassembled WGS sequence"/>
</dbReference>
<dbReference type="SUPFAM" id="SSF46565">
    <property type="entry name" value="Chaperone J-domain"/>
    <property type="match status" value="1"/>
</dbReference>
<dbReference type="EMBL" id="MFQS01000042">
    <property type="protein sequence ID" value="OGH82412.1"/>
    <property type="molecule type" value="Genomic_DNA"/>
</dbReference>
<dbReference type="CDD" id="cd06257">
    <property type="entry name" value="DnaJ"/>
    <property type="match status" value="1"/>
</dbReference>
<dbReference type="PANTHER" id="PTHR44240:SF10">
    <property type="entry name" value="J DOMAIN-CONTAINING PROTEIN"/>
    <property type="match status" value="1"/>
</dbReference>
<reference evidence="2 3" key="1">
    <citation type="journal article" date="2016" name="Nat. Commun.">
        <title>Thousands of microbial genomes shed light on interconnected biogeochemical processes in an aquifer system.</title>
        <authorList>
            <person name="Anantharaman K."/>
            <person name="Brown C.T."/>
            <person name="Hug L.A."/>
            <person name="Sharon I."/>
            <person name="Castelle C.J."/>
            <person name="Probst A.J."/>
            <person name="Thomas B.C."/>
            <person name="Singh A."/>
            <person name="Wilkins M.J."/>
            <person name="Karaoz U."/>
            <person name="Brodie E.L."/>
            <person name="Williams K.H."/>
            <person name="Hubbard S.S."/>
            <person name="Banfield J.F."/>
        </authorList>
    </citation>
    <scope>NUCLEOTIDE SEQUENCE [LARGE SCALE GENOMIC DNA]</scope>
</reference>
<dbReference type="Gene3D" id="1.10.287.110">
    <property type="entry name" value="DnaJ domain"/>
    <property type="match status" value="1"/>
</dbReference>
<dbReference type="PROSITE" id="PS50076">
    <property type="entry name" value="DNAJ_2"/>
    <property type="match status" value="1"/>
</dbReference>
<accession>A0A1F6NER5</accession>
<dbReference type="SMART" id="SM00271">
    <property type="entry name" value="DnaJ"/>
    <property type="match status" value="1"/>
</dbReference>
<comment type="caution">
    <text evidence="2">The sequence shown here is derived from an EMBL/GenBank/DDBJ whole genome shotgun (WGS) entry which is preliminary data.</text>
</comment>
<dbReference type="AlphaFoldDB" id="A0A1F6NER5"/>
<feature type="domain" description="J" evidence="1">
    <location>
        <begin position="388"/>
        <end position="443"/>
    </location>
</feature>
<sequence>MGRISRGDLEGLMGEYDLEMSEYGLDRNQTVEQEFSQADEIRRELGRLRDLIPNRLVSFYDESPKGLEEYENVHDDSRPPDMEVLLMYDLPDLYEKVRRLSDNHDKKEIFEEIKNTEAEILKLYPYYFSHKVTELGYNAERSDYKINEDEAEYLRSQIIDARNKIEKTKFTENENKNLDAQKEILARITDIEERLKKYTEDPVNFAVDYYGYRAEKEMNKMVNLATYIFEKRSKIGSESLEDMFDEEQVELVKSIVRQMERAKKYTDNEDVLAELNDKISYVEEIIKSPEIVEKIREKYIQAEAQVDWLKDNKNEDFSEIKKVYDDVMKVFKDAEKEVEKFRSFSIRHKILDKFLYLYCSLLSTKRGEQEFREIFREEGVDSYEKNNEAYEVLGLKMGASPEEIKKRYKIRARETHPDTGGSDEDFRKVNEAYNILKKARLAY</sequence>
<dbReference type="InterPro" id="IPR052276">
    <property type="entry name" value="Diphthamide-biosynth_chaperone"/>
</dbReference>
<name>A0A1F6NER5_9BACT</name>
<evidence type="ECO:0000313" key="3">
    <source>
        <dbReference type="Proteomes" id="UP000176300"/>
    </source>
</evidence>
<organism evidence="2 3">
    <name type="scientific">Candidatus Magasanikbacteria bacterium RIFOXYB1_FULL_40_15</name>
    <dbReference type="NCBI Taxonomy" id="1798697"/>
    <lineage>
        <taxon>Bacteria</taxon>
        <taxon>Candidatus Magasanikiibacteriota</taxon>
    </lineage>
</organism>
<dbReference type="InterPro" id="IPR001623">
    <property type="entry name" value="DnaJ_domain"/>
</dbReference>
<dbReference type="PRINTS" id="PR00625">
    <property type="entry name" value="JDOMAIN"/>
</dbReference>
<dbReference type="Pfam" id="PF00226">
    <property type="entry name" value="DnaJ"/>
    <property type="match status" value="1"/>
</dbReference>
<dbReference type="PANTHER" id="PTHR44240">
    <property type="entry name" value="DNAJ DOMAIN (PROKARYOTIC HEAT SHOCK PROTEIN)-RELATED"/>
    <property type="match status" value="1"/>
</dbReference>
<protein>
    <recommendedName>
        <fullName evidence="1">J domain-containing protein</fullName>
    </recommendedName>
</protein>